<gene>
    <name evidence="1" type="ORF">HPB48_011308</name>
</gene>
<organism evidence="1 2">
    <name type="scientific">Haemaphysalis longicornis</name>
    <name type="common">Bush tick</name>
    <dbReference type="NCBI Taxonomy" id="44386"/>
    <lineage>
        <taxon>Eukaryota</taxon>
        <taxon>Metazoa</taxon>
        <taxon>Ecdysozoa</taxon>
        <taxon>Arthropoda</taxon>
        <taxon>Chelicerata</taxon>
        <taxon>Arachnida</taxon>
        <taxon>Acari</taxon>
        <taxon>Parasitiformes</taxon>
        <taxon>Ixodida</taxon>
        <taxon>Ixodoidea</taxon>
        <taxon>Ixodidae</taxon>
        <taxon>Haemaphysalinae</taxon>
        <taxon>Haemaphysalis</taxon>
    </lineage>
</organism>
<evidence type="ECO:0008006" key="3">
    <source>
        <dbReference type="Google" id="ProtNLM"/>
    </source>
</evidence>
<dbReference type="Proteomes" id="UP000821853">
    <property type="component" value="Chromosome 4"/>
</dbReference>
<name>A0A9J6GAE2_HAELO</name>
<dbReference type="EMBL" id="JABSTR010000006">
    <property type="protein sequence ID" value="KAH9372458.1"/>
    <property type="molecule type" value="Genomic_DNA"/>
</dbReference>
<dbReference type="Gene3D" id="4.10.60.10">
    <property type="entry name" value="Zinc finger, CCHC-type"/>
    <property type="match status" value="1"/>
</dbReference>
<comment type="caution">
    <text evidence="1">The sequence shown here is derived from an EMBL/GenBank/DDBJ whole genome shotgun (WGS) entry which is preliminary data.</text>
</comment>
<dbReference type="VEuPathDB" id="VectorBase:HLOH_065160"/>
<dbReference type="SUPFAM" id="SSF57756">
    <property type="entry name" value="Retrovirus zinc finger-like domains"/>
    <property type="match status" value="1"/>
</dbReference>
<dbReference type="GO" id="GO:0003676">
    <property type="term" value="F:nucleic acid binding"/>
    <property type="evidence" value="ECO:0007669"/>
    <property type="project" value="InterPro"/>
</dbReference>
<dbReference type="OrthoDB" id="6475417at2759"/>
<evidence type="ECO:0000313" key="2">
    <source>
        <dbReference type="Proteomes" id="UP000821853"/>
    </source>
</evidence>
<keyword evidence="2" id="KW-1185">Reference proteome</keyword>
<dbReference type="InterPro" id="IPR036875">
    <property type="entry name" value="Znf_CCHC_sf"/>
</dbReference>
<reference evidence="1 2" key="1">
    <citation type="journal article" date="2020" name="Cell">
        <title>Large-Scale Comparative Analyses of Tick Genomes Elucidate Their Genetic Diversity and Vector Capacities.</title>
        <authorList>
            <consortium name="Tick Genome and Microbiome Consortium (TIGMIC)"/>
            <person name="Jia N."/>
            <person name="Wang J."/>
            <person name="Shi W."/>
            <person name="Du L."/>
            <person name="Sun Y."/>
            <person name="Zhan W."/>
            <person name="Jiang J.F."/>
            <person name="Wang Q."/>
            <person name="Zhang B."/>
            <person name="Ji P."/>
            <person name="Bell-Sakyi L."/>
            <person name="Cui X.M."/>
            <person name="Yuan T.T."/>
            <person name="Jiang B.G."/>
            <person name="Yang W.F."/>
            <person name="Lam T.T."/>
            <person name="Chang Q.C."/>
            <person name="Ding S.J."/>
            <person name="Wang X.J."/>
            <person name="Zhu J.G."/>
            <person name="Ruan X.D."/>
            <person name="Zhao L."/>
            <person name="Wei J.T."/>
            <person name="Ye R.Z."/>
            <person name="Que T.C."/>
            <person name="Du C.H."/>
            <person name="Zhou Y.H."/>
            <person name="Cheng J.X."/>
            <person name="Dai P.F."/>
            <person name="Guo W.B."/>
            <person name="Han X.H."/>
            <person name="Huang E.J."/>
            <person name="Li L.F."/>
            <person name="Wei W."/>
            <person name="Gao Y.C."/>
            <person name="Liu J.Z."/>
            <person name="Shao H.Z."/>
            <person name="Wang X."/>
            <person name="Wang C.C."/>
            <person name="Yang T.C."/>
            <person name="Huo Q.B."/>
            <person name="Li W."/>
            <person name="Chen H.Y."/>
            <person name="Chen S.E."/>
            <person name="Zhou L.G."/>
            <person name="Ni X.B."/>
            <person name="Tian J.H."/>
            <person name="Sheng Y."/>
            <person name="Liu T."/>
            <person name="Pan Y.S."/>
            <person name="Xia L.Y."/>
            <person name="Li J."/>
            <person name="Zhao F."/>
            <person name="Cao W.C."/>
        </authorList>
    </citation>
    <scope>NUCLEOTIDE SEQUENCE [LARGE SCALE GENOMIC DNA]</scope>
    <source>
        <strain evidence="1">HaeL-2018</strain>
    </source>
</reference>
<dbReference type="GO" id="GO:0008270">
    <property type="term" value="F:zinc ion binding"/>
    <property type="evidence" value="ECO:0007669"/>
    <property type="project" value="InterPro"/>
</dbReference>
<accession>A0A9J6GAE2</accession>
<dbReference type="AlphaFoldDB" id="A0A9J6GAE2"/>
<evidence type="ECO:0000313" key="1">
    <source>
        <dbReference type="EMBL" id="KAH9372458.1"/>
    </source>
</evidence>
<protein>
    <recommendedName>
        <fullName evidence="3">CCHC-type domain-containing protein</fullName>
    </recommendedName>
</protein>
<sequence length="69" mass="8012">MSQDCPNSEWKNRECYNCGYLQHIRRDFPEAGGHDPVANVYYRCNERGHIAQTALPCVLGSRREPCREL</sequence>
<proteinExistence type="predicted"/>